<comment type="caution">
    <text evidence="2">The sequence shown here is derived from an EMBL/GenBank/DDBJ whole genome shotgun (WGS) entry which is preliminary data.</text>
</comment>
<accession>A0A480AKI0</accession>
<evidence type="ECO:0000256" key="1">
    <source>
        <dbReference type="SAM" id="MobiDB-lite"/>
    </source>
</evidence>
<dbReference type="Proteomes" id="UP000301751">
    <property type="component" value="Unassembled WGS sequence"/>
</dbReference>
<evidence type="ECO:0000313" key="2">
    <source>
        <dbReference type="EMBL" id="GCL61516.1"/>
    </source>
</evidence>
<dbReference type="EMBL" id="BJCL01000001">
    <property type="protein sequence ID" value="GCL61516.1"/>
    <property type="molecule type" value="Genomic_DNA"/>
</dbReference>
<reference evidence="3" key="1">
    <citation type="submission" date="2019-03" db="EMBL/GenBank/DDBJ databases">
        <title>Aquabacterium pictum sp.nov., the first bacteriochlorophyll a-containing freshwater bacterium in the genus Aquabacterium of the class Betaproteobacteria.</title>
        <authorList>
            <person name="Hirose S."/>
            <person name="Tank M."/>
            <person name="Hara E."/>
            <person name="Tamaki H."/>
            <person name="Takaichi S."/>
            <person name="Haruta S."/>
            <person name="Hanada S."/>
        </authorList>
    </citation>
    <scope>NUCLEOTIDE SEQUENCE [LARGE SCALE GENOMIC DNA]</scope>
    <source>
        <strain evidence="3">W35</strain>
    </source>
</reference>
<protein>
    <submittedName>
        <fullName evidence="2">Uncharacterized protein</fullName>
    </submittedName>
</protein>
<evidence type="ECO:0000313" key="3">
    <source>
        <dbReference type="Proteomes" id="UP000301751"/>
    </source>
</evidence>
<organism evidence="2 3">
    <name type="scientific">Pseudaquabacterium pictum</name>
    <dbReference type="NCBI Taxonomy" id="2315236"/>
    <lineage>
        <taxon>Bacteria</taxon>
        <taxon>Pseudomonadati</taxon>
        <taxon>Pseudomonadota</taxon>
        <taxon>Betaproteobacteria</taxon>
        <taxon>Burkholderiales</taxon>
        <taxon>Sphaerotilaceae</taxon>
        <taxon>Pseudaquabacterium</taxon>
    </lineage>
</organism>
<dbReference type="AlphaFoldDB" id="A0A480AKI0"/>
<proteinExistence type="predicted"/>
<feature type="region of interest" description="Disordered" evidence="1">
    <location>
        <begin position="56"/>
        <end position="103"/>
    </location>
</feature>
<keyword evidence="3" id="KW-1185">Reference proteome</keyword>
<gene>
    <name evidence="2" type="ORF">AQPW35_05970</name>
</gene>
<name>A0A480AKI0_9BURK</name>
<sequence>MPRVLIPSAEQLVAAWQRCKRRTWPATFDAAMADPLYSRLVNMTALQTMLRDARAAKRAQLQAAQPSPHRTPWPPRRPSATTSPLPSPPDRKRLAAGDTDDDD</sequence>